<keyword evidence="3" id="KW-1185">Reference proteome</keyword>
<feature type="compositionally biased region" description="Polar residues" evidence="1">
    <location>
        <begin position="125"/>
        <end position="171"/>
    </location>
</feature>
<feature type="region of interest" description="Disordered" evidence="1">
    <location>
        <begin position="1"/>
        <end position="87"/>
    </location>
</feature>
<proteinExistence type="predicted"/>
<feature type="region of interest" description="Disordered" evidence="1">
    <location>
        <begin position="125"/>
        <end position="209"/>
    </location>
</feature>
<accession>A0ABQ5DQ05</accession>
<dbReference type="Proteomes" id="UP001151760">
    <property type="component" value="Unassembled WGS sequence"/>
</dbReference>
<feature type="compositionally biased region" description="Polar residues" evidence="1">
    <location>
        <begin position="35"/>
        <end position="87"/>
    </location>
</feature>
<name>A0ABQ5DQ05_9ASTR</name>
<sequence length="488" mass="54595">IMGRTNVRRGGRSGGGGGRGLSDHEAARGWGVQKSIGTNTSGTRYETNATMSSDTRVQKTIRTNTSGTRSETNTGVQKSIGTNTSATHSKTNATITFDTGVHKSIRNNTSSTRYETNATMSSDIRVQKTIRTNTSGTRSETHTGVQKSIGTNTSGTRSETNATMSSDTQAQEPVGDDEPNTDVSQRRRGSNIIEQVPQDPSKRTMISLDGGEFTDPKVVRKITSILKTMFNGSWTTWKEVVKSGRDELWAHFKNSMKKRYLDIMSKARVESVKLAKAVGVQFEGADCTILKPYNPEWIKSKHWEDAIDRVWKTKKWLNKAISGSKNRNTVKEGFVSKHCAGSITISQHKRKSEQVHKRPLTAAEHYELQHMKKRKFLALKFQRAVAAAYNGALVEKYGSDPANHPSMMMTYGNNVSKMIRKVECLGGVPLVIFKPRTILSGELKEELKEEMKVDLKEEMKADHKEEIKVDLKEEMKNDLKEEMREELK</sequence>
<feature type="non-terminal residue" evidence="2">
    <location>
        <position position="1"/>
    </location>
</feature>
<reference evidence="2" key="1">
    <citation type="journal article" date="2022" name="Int. J. Mol. Sci.">
        <title>Draft Genome of Tanacetum Coccineum: Genomic Comparison of Closely Related Tanacetum-Family Plants.</title>
        <authorList>
            <person name="Yamashiro T."/>
            <person name="Shiraishi A."/>
            <person name="Nakayama K."/>
            <person name="Satake H."/>
        </authorList>
    </citation>
    <scope>NUCLEOTIDE SEQUENCE</scope>
</reference>
<evidence type="ECO:0000256" key="1">
    <source>
        <dbReference type="SAM" id="MobiDB-lite"/>
    </source>
</evidence>
<evidence type="ECO:0008006" key="4">
    <source>
        <dbReference type="Google" id="ProtNLM"/>
    </source>
</evidence>
<organism evidence="2 3">
    <name type="scientific">Tanacetum coccineum</name>
    <dbReference type="NCBI Taxonomy" id="301880"/>
    <lineage>
        <taxon>Eukaryota</taxon>
        <taxon>Viridiplantae</taxon>
        <taxon>Streptophyta</taxon>
        <taxon>Embryophyta</taxon>
        <taxon>Tracheophyta</taxon>
        <taxon>Spermatophyta</taxon>
        <taxon>Magnoliopsida</taxon>
        <taxon>eudicotyledons</taxon>
        <taxon>Gunneridae</taxon>
        <taxon>Pentapetalae</taxon>
        <taxon>asterids</taxon>
        <taxon>campanulids</taxon>
        <taxon>Asterales</taxon>
        <taxon>Asteraceae</taxon>
        <taxon>Asteroideae</taxon>
        <taxon>Anthemideae</taxon>
        <taxon>Anthemidinae</taxon>
        <taxon>Tanacetum</taxon>
    </lineage>
</organism>
<evidence type="ECO:0000313" key="2">
    <source>
        <dbReference type="EMBL" id="GJT41276.1"/>
    </source>
</evidence>
<reference evidence="2" key="2">
    <citation type="submission" date="2022-01" db="EMBL/GenBank/DDBJ databases">
        <authorList>
            <person name="Yamashiro T."/>
            <person name="Shiraishi A."/>
            <person name="Satake H."/>
            <person name="Nakayama K."/>
        </authorList>
    </citation>
    <scope>NUCLEOTIDE SEQUENCE</scope>
</reference>
<gene>
    <name evidence="2" type="ORF">Tco_0941141</name>
</gene>
<protein>
    <recommendedName>
        <fullName evidence="4">Transposase</fullName>
    </recommendedName>
</protein>
<dbReference type="EMBL" id="BQNB010015548">
    <property type="protein sequence ID" value="GJT41276.1"/>
    <property type="molecule type" value="Genomic_DNA"/>
</dbReference>
<evidence type="ECO:0000313" key="3">
    <source>
        <dbReference type="Proteomes" id="UP001151760"/>
    </source>
</evidence>
<feature type="compositionally biased region" description="Basic residues" evidence="1">
    <location>
        <begin position="1"/>
        <end position="11"/>
    </location>
</feature>
<comment type="caution">
    <text evidence="2">The sequence shown here is derived from an EMBL/GenBank/DDBJ whole genome shotgun (WGS) entry which is preliminary data.</text>
</comment>